<dbReference type="PANTHER" id="PTHR24379">
    <property type="entry name" value="KRAB AND ZINC FINGER DOMAIN-CONTAINING"/>
    <property type="match status" value="1"/>
</dbReference>
<dbReference type="SMART" id="SM00355">
    <property type="entry name" value="ZnF_C2H2"/>
    <property type="match status" value="24"/>
</dbReference>
<protein>
    <submittedName>
        <fullName evidence="8">Zinc finger protein 62</fullName>
    </submittedName>
</protein>
<evidence type="ECO:0000256" key="2">
    <source>
        <dbReference type="ARBA" id="ARBA00022737"/>
    </source>
</evidence>
<dbReference type="PANTHER" id="PTHR24379:SF121">
    <property type="entry name" value="C2H2-TYPE DOMAIN-CONTAINING PROTEIN"/>
    <property type="match status" value="1"/>
</dbReference>
<dbReference type="GO" id="GO:0008270">
    <property type="term" value="F:zinc ion binding"/>
    <property type="evidence" value="ECO:0007669"/>
    <property type="project" value="UniProtKB-KW"/>
</dbReference>
<organism evidence="8 9">
    <name type="scientific">Folsomia candida</name>
    <name type="common">Springtail</name>
    <dbReference type="NCBI Taxonomy" id="158441"/>
    <lineage>
        <taxon>Eukaryota</taxon>
        <taxon>Metazoa</taxon>
        <taxon>Ecdysozoa</taxon>
        <taxon>Arthropoda</taxon>
        <taxon>Hexapoda</taxon>
        <taxon>Collembola</taxon>
        <taxon>Entomobryomorpha</taxon>
        <taxon>Isotomoidea</taxon>
        <taxon>Isotomidae</taxon>
        <taxon>Proisotominae</taxon>
        <taxon>Folsomia</taxon>
    </lineage>
</organism>
<dbReference type="OrthoDB" id="6432771at2759"/>
<feature type="domain" description="C2H2-type" evidence="7">
    <location>
        <begin position="1324"/>
        <end position="1352"/>
    </location>
</feature>
<dbReference type="GO" id="GO:0003676">
    <property type="term" value="F:nucleic acid binding"/>
    <property type="evidence" value="ECO:0007669"/>
    <property type="project" value="InterPro"/>
</dbReference>
<feature type="domain" description="C2H2-type" evidence="7">
    <location>
        <begin position="1043"/>
        <end position="1070"/>
    </location>
</feature>
<feature type="domain" description="C2H2-type" evidence="7">
    <location>
        <begin position="668"/>
        <end position="695"/>
    </location>
</feature>
<feature type="region of interest" description="Disordered" evidence="6">
    <location>
        <begin position="411"/>
        <end position="491"/>
    </location>
</feature>
<comment type="caution">
    <text evidence="8">The sequence shown here is derived from an EMBL/GenBank/DDBJ whole genome shotgun (WGS) entry which is preliminary data.</text>
</comment>
<feature type="region of interest" description="Disordered" evidence="6">
    <location>
        <begin position="247"/>
        <end position="275"/>
    </location>
</feature>
<dbReference type="InterPro" id="IPR003604">
    <property type="entry name" value="Matrin/U1-like-C_Znf_C2H2"/>
</dbReference>
<feature type="domain" description="C2H2-type" evidence="7">
    <location>
        <begin position="1083"/>
        <end position="1111"/>
    </location>
</feature>
<proteinExistence type="predicted"/>
<feature type="domain" description="C2H2-type" evidence="7">
    <location>
        <begin position="1273"/>
        <end position="1300"/>
    </location>
</feature>
<keyword evidence="2" id="KW-0677">Repeat</keyword>
<dbReference type="EMBL" id="LNIX01000001">
    <property type="protein sequence ID" value="OXA65187.1"/>
    <property type="molecule type" value="Genomic_DNA"/>
</dbReference>
<dbReference type="SUPFAM" id="SSF57667">
    <property type="entry name" value="beta-beta-alpha zinc fingers"/>
    <property type="match status" value="5"/>
</dbReference>
<evidence type="ECO:0000313" key="8">
    <source>
        <dbReference type="EMBL" id="OXA65187.1"/>
    </source>
</evidence>
<accession>A0A226F6R6</accession>
<dbReference type="PROSITE" id="PS00028">
    <property type="entry name" value="ZINC_FINGER_C2H2_1"/>
    <property type="match status" value="10"/>
</dbReference>
<feature type="domain" description="C2H2-type" evidence="7">
    <location>
        <begin position="603"/>
        <end position="630"/>
    </location>
</feature>
<sequence>MAEEISKTGRGTGNLFQDLLSSVVLVKKCDKHIISSNSIKPDVKSKLQSLHCFICGVKHQHGPLSQIKIEILQEIILSEMFDKFSTTSTCAVCSTTLDKLINLKKEIEDISTCIRSVIKLRRNLSEVDGNRLRTNLSKDPEEHDSIIVSRSVDNVTSNNDVEKCESEEYDFVAIDCPNAYLNEESLRNGDNVEDLEVRHDDDTASRNDGNFMDTPELKPVLPIVDDNSALNDNFSIDECVTIGDPVVGLEDEEESIRSDNTGNDDKAGHPEVKLEDPINRSDRDCIVNTLELPLTEINDEVKLSDNVDVEEFVQCKNECDDFASTNNPVRDIVPCVKEPSRGLQIAKVKNEDGQEIKLFTNFDGVYDVIIPDEAIIVESMELTLESLTCPECNVSFDKPWQLYRHQRNPWLDRSGKENRKRSNETDLQNDAKRPRVSRTRAEELIKKMTSHDNLNSYDNQDDSDFYDTSDSSSSDQDSSNGEDNSPELSIDEDDAELYTKSEEYKCHKCNITFGRRYDLARHLTTTLVHAEENLRHKVGLADNQIITQSGEHKCLKCNKTYVNKHDLIRHLITSCAPKRLKGFRRSSRGTFILSPTEDEIASLTCTVCAIKFDDPATLTKHKSMHTNKCDICRLKCTTRRGLRRHLQTQSHALVFRTLGPTEEELTTLQCTICSNKFDNLPTLMKHKVLHLQKCEVCNVTYPSFRDHLQSRKHKIAIRTRRVSDDGVISFSCDKCDDIEFPNLAKILEHIKKTHQRISQKLSFDPTEDEISSLKCSVCARKFNDVATLTIHRNKYKETCEICDTKYSKTFKLHSQTRIHSVALRTRKFNDDDVVLFRCDKCDEAEFPDALGIFQHVKQMHKLSLGPIEEEIATLRCTICCDKFDDLITLLKHKTLHFDKCEMCNYTCRRIYELKVHLKSRLHQSALRCRRFDPENKVSFVCDQCPDETHFPDHPQLINHKKKYHPENIFCNSIKPVKSCVPCNKSFNTKKGYKSHFLSALHAKNVEESEELEKKKVFACTHCDRKYASKFLLERHLKIYNRTLICEICSQRYPGLVALKAHQKTHGEPKKTRVRFILPEDKLYPCKFCDKRFTTLSIRSRHVECAHKEIRHKCDLCLREFRSLAGYRSHQKKVHNLENKNKRLYSKQPAQKEKAVPQKCDVCSKTMVKGNMVPHTELVHFQDKSKCPYGCSELEFETEQDWIQHLEGCTSEKITEASRCSCFFCGAVFRSQLLRLSHHLQAHKNFKCEICSKAFTQLTILNVHKYSHKESKPHLCPKCGKRFKQAWNLKLHLTLVCGDDEEARQKMIEKRKAQYKSFREKKMNFKCDECSEGFVSERRLELHKKKIHAHDDKSETEDSDTD</sequence>
<dbReference type="InterPro" id="IPR013087">
    <property type="entry name" value="Znf_C2H2_type"/>
</dbReference>
<evidence type="ECO:0000259" key="7">
    <source>
        <dbReference type="PROSITE" id="PS50157"/>
    </source>
</evidence>
<dbReference type="Proteomes" id="UP000198287">
    <property type="component" value="Unassembled WGS sequence"/>
</dbReference>
<keyword evidence="3 5" id="KW-0863">Zinc-finger</keyword>
<feature type="domain" description="C2H2-type" evidence="7">
    <location>
        <begin position="387"/>
        <end position="418"/>
    </location>
</feature>
<keyword evidence="4" id="KW-0862">Zinc</keyword>
<dbReference type="SMART" id="SM00451">
    <property type="entry name" value="ZnF_U1"/>
    <property type="match status" value="4"/>
</dbReference>
<feature type="compositionally biased region" description="Basic and acidic residues" evidence="6">
    <location>
        <begin position="263"/>
        <end position="275"/>
    </location>
</feature>
<dbReference type="PROSITE" id="PS50157">
    <property type="entry name" value="ZINC_FINGER_C2H2_2"/>
    <property type="match status" value="10"/>
</dbReference>
<evidence type="ECO:0000256" key="1">
    <source>
        <dbReference type="ARBA" id="ARBA00022723"/>
    </source>
</evidence>
<evidence type="ECO:0000256" key="6">
    <source>
        <dbReference type="SAM" id="MobiDB-lite"/>
    </source>
</evidence>
<feature type="domain" description="C2H2-type" evidence="7">
    <location>
        <begin position="504"/>
        <end position="534"/>
    </location>
</feature>
<evidence type="ECO:0000256" key="5">
    <source>
        <dbReference type="PROSITE-ProRule" id="PRU00042"/>
    </source>
</evidence>
<evidence type="ECO:0000256" key="3">
    <source>
        <dbReference type="ARBA" id="ARBA00022771"/>
    </source>
</evidence>
<name>A0A226F6R6_FOLCA</name>
<keyword evidence="1" id="KW-0479">Metal-binding</keyword>
<evidence type="ECO:0000256" key="4">
    <source>
        <dbReference type="ARBA" id="ARBA00022833"/>
    </source>
</evidence>
<dbReference type="Gene3D" id="3.30.160.60">
    <property type="entry name" value="Classic Zinc Finger"/>
    <property type="match status" value="5"/>
</dbReference>
<feature type="compositionally biased region" description="Basic and acidic residues" evidence="6">
    <location>
        <begin position="413"/>
        <end position="450"/>
    </location>
</feature>
<feature type="domain" description="C2H2-type" evidence="7">
    <location>
        <begin position="1245"/>
        <end position="1272"/>
    </location>
</feature>
<feature type="compositionally biased region" description="Low complexity" evidence="6">
    <location>
        <begin position="468"/>
        <end position="483"/>
    </location>
</feature>
<gene>
    <name evidence="8" type="ORF">Fcan01_00776</name>
</gene>
<feature type="domain" description="C2H2-type" evidence="7">
    <location>
        <begin position="1111"/>
        <end position="1139"/>
    </location>
</feature>
<keyword evidence="9" id="KW-1185">Reference proteome</keyword>
<evidence type="ECO:0000313" key="9">
    <source>
        <dbReference type="Proteomes" id="UP000198287"/>
    </source>
</evidence>
<dbReference type="FunFam" id="3.30.160.60:FF:000100">
    <property type="entry name" value="Zinc finger 45-like"/>
    <property type="match status" value="1"/>
</dbReference>
<dbReference type="Pfam" id="PF00096">
    <property type="entry name" value="zf-C2H2"/>
    <property type="match status" value="3"/>
</dbReference>
<dbReference type="OMA" id="CANTFST"/>
<dbReference type="InterPro" id="IPR036236">
    <property type="entry name" value="Znf_C2H2_sf"/>
</dbReference>
<reference evidence="8 9" key="1">
    <citation type="submission" date="2015-12" db="EMBL/GenBank/DDBJ databases">
        <title>The genome of Folsomia candida.</title>
        <authorList>
            <person name="Faddeeva A."/>
            <person name="Derks M.F."/>
            <person name="Anvar Y."/>
            <person name="Smit S."/>
            <person name="Van Straalen N."/>
            <person name="Roelofs D."/>
        </authorList>
    </citation>
    <scope>NUCLEOTIDE SEQUENCE [LARGE SCALE GENOMIC DNA]</scope>
    <source>
        <strain evidence="8 9">VU population</strain>
        <tissue evidence="8">Whole body</tissue>
    </source>
</reference>